<dbReference type="Proteomes" id="UP000682733">
    <property type="component" value="Unassembled WGS sequence"/>
</dbReference>
<dbReference type="EMBL" id="CAJNOK010035797">
    <property type="protein sequence ID" value="CAF1516694.1"/>
    <property type="molecule type" value="Genomic_DNA"/>
</dbReference>
<accession>A0A8S2TR38</accession>
<dbReference type="EMBL" id="CAJOBA010057911">
    <property type="protein sequence ID" value="CAF4304115.1"/>
    <property type="molecule type" value="Genomic_DNA"/>
</dbReference>
<feature type="non-terminal residue" evidence="2">
    <location>
        <position position="1"/>
    </location>
</feature>
<organism evidence="2 3">
    <name type="scientific">Didymodactylos carnosus</name>
    <dbReference type="NCBI Taxonomy" id="1234261"/>
    <lineage>
        <taxon>Eukaryota</taxon>
        <taxon>Metazoa</taxon>
        <taxon>Spiralia</taxon>
        <taxon>Gnathifera</taxon>
        <taxon>Rotifera</taxon>
        <taxon>Eurotatoria</taxon>
        <taxon>Bdelloidea</taxon>
        <taxon>Philodinida</taxon>
        <taxon>Philodinidae</taxon>
        <taxon>Didymodactylos</taxon>
    </lineage>
</organism>
<gene>
    <name evidence="1" type="ORF">OVA965_LOCUS37615</name>
    <name evidence="2" type="ORF">TMI583_LOCUS38712</name>
</gene>
<dbReference type="Proteomes" id="UP000677228">
    <property type="component" value="Unassembled WGS sequence"/>
</dbReference>
<evidence type="ECO:0000313" key="3">
    <source>
        <dbReference type="Proteomes" id="UP000682733"/>
    </source>
</evidence>
<evidence type="ECO:0000313" key="1">
    <source>
        <dbReference type="EMBL" id="CAF1516694.1"/>
    </source>
</evidence>
<evidence type="ECO:0000313" key="2">
    <source>
        <dbReference type="EMBL" id="CAF4304115.1"/>
    </source>
</evidence>
<dbReference type="AlphaFoldDB" id="A0A8S2TR38"/>
<reference evidence="2" key="1">
    <citation type="submission" date="2021-02" db="EMBL/GenBank/DDBJ databases">
        <authorList>
            <person name="Nowell W R."/>
        </authorList>
    </citation>
    <scope>NUCLEOTIDE SEQUENCE</scope>
</reference>
<sequence>MGKCVVGEVQHYWLKHKWYFMFDYCPTSEQLNFYSYPFSDKCYVTELNIFQSKYDDKTVVNSTTYINDKIDELCITLANNDTNINIEQLKNEIGKIR</sequence>
<proteinExistence type="predicted"/>
<comment type="caution">
    <text evidence="2">The sequence shown here is derived from an EMBL/GenBank/DDBJ whole genome shotgun (WGS) entry which is preliminary data.</text>
</comment>
<name>A0A8S2TR38_9BILA</name>
<protein>
    <submittedName>
        <fullName evidence="2">Uncharacterized protein</fullName>
    </submittedName>
</protein>